<name>A0A9D1QAN5_9BACT</name>
<evidence type="ECO:0000313" key="9">
    <source>
        <dbReference type="Proteomes" id="UP000823926"/>
    </source>
</evidence>
<dbReference type="AlphaFoldDB" id="A0A9D1QAN5"/>
<proteinExistence type="inferred from homology"/>
<protein>
    <submittedName>
        <fullName evidence="8">YicC family protein</fullName>
    </submittedName>
</protein>
<gene>
    <name evidence="8" type="ORF">H9888_00105</name>
</gene>
<comment type="caution">
    <text evidence="8">The sequence shown here is derived from an EMBL/GenBank/DDBJ whole genome shotgun (WGS) entry which is preliminary data.</text>
</comment>
<dbReference type="InterPro" id="IPR005229">
    <property type="entry name" value="YicC/YloC-like"/>
</dbReference>
<dbReference type="Proteomes" id="UP000823926">
    <property type="component" value="Unassembled WGS sequence"/>
</dbReference>
<dbReference type="GO" id="GO:0016787">
    <property type="term" value="F:hydrolase activity"/>
    <property type="evidence" value="ECO:0007669"/>
    <property type="project" value="UniProtKB-KW"/>
</dbReference>
<comment type="cofactor">
    <cofactor evidence="1">
        <name>a divalent metal cation</name>
        <dbReference type="ChEBI" id="CHEBI:60240"/>
    </cofactor>
</comment>
<dbReference type="InterPro" id="IPR013527">
    <property type="entry name" value="YicC-like_N"/>
</dbReference>
<evidence type="ECO:0000256" key="3">
    <source>
        <dbReference type="ARBA" id="ARBA00022759"/>
    </source>
</evidence>
<dbReference type="GO" id="GO:0004521">
    <property type="term" value="F:RNA endonuclease activity"/>
    <property type="evidence" value="ECO:0007669"/>
    <property type="project" value="InterPro"/>
</dbReference>
<feature type="domain" description="Endoribonuclease YicC-like N-terminal" evidence="6">
    <location>
        <begin position="1"/>
        <end position="153"/>
    </location>
</feature>
<feature type="domain" description="Endoribonuclease YicC-like C-terminal" evidence="7">
    <location>
        <begin position="176"/>
        <end position="287"/>
    </location>
</feature>
<reference evidence="8" key="2">
    <citation type="submission" date="2021-04" db="EMBL/GenBank/DDBJ databases">
        <authorList>
            <person name="Gilroy R."/>
        </authorList>
    </citation>
    <scope>NUCLEOTIDE SEQUENCE</scope>
    <source>
        <strain evidence="8">ChiBcec15-1070</strain>
    </source>
</reference>
<sequence length="288" mass="32822">MTGFGRAERHTDQRKITVEIKSLNSKQLDLSTRIPSIYREKEYEIRNTVGKALGRGKVDLFVTVENLSGAKTAAGTINKELFRTYYTQLAALQRELGDHNTAEPLITTVLRLPEVMQTEAVTISDEEWQALTEAVAEAVENLNRFREQEGAVLIADLLKRIDTIEALSAEIVPLEGERIETVRTRLMENLNALQVKVDSNRFEQEIIYYLEKFDITEEKVRLKQHCDYFRTVAQESEGVGRKLGFIAQEMGREINTTGSKANHAGIQKIVVRMKDELEKIKEQLLNLL</sequence>
<dbReference type="InterPro" id="IPR013551">
    <property type="entry name" value="YicC-like_C"/>
</dbReference>
<keyword evidence="3" id="KW-0255">Endonuclease</keyword>
<dbReference type="EMBL" id="DXHL01000002">
    <property type="protein sequence ID" value="HIW09880.1"/>
    <property type="molecule type" value="Genomic_DNA"/>
</dbReference>
<keyword evidence="2" id="KW-0540">Nuclease</keyword>
<dbReference type="PANTHER" id="PTHR30636">
    <property type="entry name" value="UPF0701 PROTEIN YICC"/>
    <property type="match status" value="1"/>
</dbReference>
<dbReference type="Pfam" id="PF03755">
    <property type="entry name" value="YicC-like_N"/>
    <property type="match status" value="1"/>
</dbReference>
<evidence type="ECO:0000256" key="5">
    <source>
        <dbReference type="ARBA" id="ARBA00035648"/>
    </source>
</evidence>
<evidence type="ECO:0000259" key="6">
    <source>
        <dbReference type="Pfam" id="PF03755"/>
    </source>
</evidence>
<dbReference type="Pfam" id="PF08340">
    <property type="entry name" value="YicC-like_C"/>
    <property type="match status" value="1"/>
</dbReference>
<evidence type="ECO:0000259" key="7">
    <source>
        <dbReference type="Pfam" id="PF08340"/>
    </source>
</evidence>
<comment type="similarity">
    <text evidence="5">Belongs to the YicC/YloC family.</text>
</comment>
<reference evidence="8" key="1">
    <citation type="journal article" date="2021" name="PeerJ">
        <title>Extensive microbial diversity within the chicken gut microbiome revealed by metagenomics and culture.</title>
        <authorList>
            <person name="Gilroy R."/>
            <person name="Ravi A."/>
            <person name="Getino M."/>
            <person name="Pursley I."/>
            <person name="Horton D.L."/>
            <person name="Alikhan N.F."/>
            <person name="Baker D."/>
            <person name="Gharbi K."/>
            <person name="Hall N."/>
            <person name="Watson M."/>
            <person name="Adriaenssens E.M."/>
            <person name="Foster-Nyarko E."/>
            <person name="Jarju S."/>
            <person name="Secka A."/>
            <person name="Antonio M."/>
            <person name="Oren A."/>
            <person name="Chaudhuri R.R."/>
            <person name="La Ragione R."/>
            <person name="Hildebrand F."/>
            <person name="Pallen M.J."/>
        </authorList>
    </citation>
    <scope>NUCLEOTIDE SEQUENCE</scope>
    <source>
        <strain evidence="8">ChiBcec15-1070</strain>
    </source>
</reference>
<evidence type="ECO:0000256" key="2">
    <source>
        <dbReference type="ARBA" id="ARBA00022722"/>
    </source>
</evidence>
<keyword evidence="4" id="KW-0378">Hydrolase</keyword>
<dbReference type="PANTHER" id="PTHR30636:SF3">
    <property type="entry name" value="UPF0701 PROTEIN YICC"/>
    <property type="match status" value="1"/>
</dbReference>
<evidence type="ECO:0000313" key="8">
    <source>
        <dbReference type="EMBL" id="HIW09880.1"/>
    </source>
</evidence>
<dbReference type="NCBIfam" id="TIGR00255">
    <property type="entry name" value="YicC/YloC family endoribonuclease"/>
    <property type="match status" value="1"/>
</dbReference>
<evidence type="ECO:0000256" key="4">
    <source>
        <dbReference type="ARBA" id="ARBA00022801"/>
    </source>
</evidence>
<organism evidence="8 9">
    <name type="scientific">Candidatus Rikenella faecigallinarum</name>
    <dbReference type="NCBI Taxonomy" id="2838745"/>
    <lineage>
        <taxon>Bacteria</taxon>
        <taxon>Pseudomonadati</taxon>
        <taxon>Bacteroidota</taxon>
        <taxon>Bacteroidia</taxon>
        <taxon>Bacteroidales</taxon>
        <taxon>Rikenellaceae</taxon>
        <taxon>Rikenella</taxon>
    </lineage>
</organism>
<accession>A0A9D1QAN5</accession>
<evidence type="ECO:0000256" key="1">
    <source>
        <dbReference type="ARBA" id="ARBA00001968"/>
    </source>
</evidence>